<dbReference type="PRINTS" id="PR00111">
    <property type="entry name" value="ABHYDROLASE"/>
</dbReference>
<evidence type="ECO:0000313" key="2">
    <source>
        <dbReference type="EMBL" id="ABR18313.1"/>
    </source>
</evidence>
<organism evidence="2">
    <name type="scientific">Picea sitchensis</name>
    <name type="common">Sitka spruce</name>
    <name type="synonym">Pinus sitchensis</name>
    <dbReference type="NCBI Taxonomy" id="3332"/>
    <lineage>
        <taxon>Eukaryota</taxon>
        <taxon>Viridiplantae</taxon>
        <taxon>Streptophyta</taxon>
        <taxon>Embryophyta</taxon>
        <taxon>Tracheophyta</taxon>
        <taxon>Spermatophyta</taxon>
        <taxon>Pinopsida</taxon>
        <taxon>Pinidae</taxon>
        <taxon>Conifers I</taxon>
        <taxon>Pinales</taxon>
        <taxon>Pinaceae</taxon>
        <taxon>Picea</taxon>
    </lineage>
</organism>
<sequence>MASLTTPWGEISEEEMYRLKGIKASQSFFKSPRGLNYFTRTWLPGDDRGPPRALICMLHGYGNDISWTFQNTAIHFAQIGFAAVALDLEGHGRSDGLRAYVPDVDALVADCAAFFDSVWSNDTAQFRALPRFLYGESMGGAMCLLVHLRNPTGWDGAVMVAPMCRISDKVKPPWPVAKFLTFLATFVPTLAIVPTEDLIDKSVKVPSKRIVARSNPRRYTGKPRLGTVLELLRVTDYVGQRLQDVDLPFIVLHGDADVVTDPSVSRNLYEVAKSKDKTLKIYEGMLHSLLFGEPDENIAIVLGDICDWLTQRIDRKANKNNANAD</sequence>
<dbReference type="Pfam" id="PF12146">
    <property type="entry name" value="Hydrolase_4"/>
    <property type="match status" value="1"/>
</dbReference>
<dbReference type="InterPro" id="IPR000073">
    <property type="entry name" value="AB_hydrolase_1"/>
</dbReference>
<dbReference type="ESTHER" id="picsi-b8lrn3">
    <property type="family name" value="Monoglyceridelipase_lysophospholip"/>
</dbReference>
<proteinExistence type="evidence at transcript level"/>
<reference evidence="2" key="1">
    <citation type="submission" date="2007-06" db="EMBL/GenBank/DDBJ databases">
        <title>Full length cDNA sequences from Sitka Spruce (Picea sitchensis).</title>
        <authorList>
            <person name="Ralph S.G."/>
            <person name="Chun H.E."/>
            <person name="Liao N."/>
            <person name="Ali J."/>
            <person name="Reid K."/>
            <person name="Kolosova N."/>
            <person name="Cooper N."/>
            <person name="Cullis C."/>
            <person name="Jancsik S."/>
            <person name="Moore R."/>
            <person name="Mayo M."/>
            <person name="Wagner S."/>
            <person name="Holt R.A."/>
            <person name="Jones S.J.M."/>
            <person name="Marra M.A."/>
            <person name="Ritland C.E."/>
            <person name="Ritland K."/>
            <person name="Bohlmann J."/>
        </authorList>
    </citation>
    <scope>NUCLEOTIDE SEQUENCE</scope>
    <source>
        <tissue evidence="2">Bark</tissue>
    </source>
</reference>
<dbReference type="AlphaFoldDB" id="B8LRN3"/>
<name>B8LRN3_PICSI</name>
<dbReference type="SUPFAM" id="SSF53474">
    <property type="entry name" value="alpha/beta-Hydrolases"/>
    <property type="match status" value="1"/>
</dbReference>
<accession>B8LRN3</accession>
<evidence type="ECO:0000259" key="1">
    <source>
        <dbReference type="Pfam" id="PF12146"/>
    </source>
</evidence>
<dbReference type="FunFam" id="3.40.50.1820:FF:000036">
    <property type="entry name" value="Alpha/beta-Hydrolases superfamily protein"/>
    <property type="match status" value="1"/>
</dbReference>
<dbReference type="EMBL" id="EF678568">
    <property type="protein sequence ID" value="ABR18313.1"/>
    <property type="molecule type" value="mRNA"/>
</dbReference>
<dbReference type="InterPro" id="IPR029058">
    <property type="entry name" value="AB_hydrolase_fold"/>
</dbReference>
<feature type="domain" description="Serine aminopeptidase S33" evidence="1">
    <location>
        <begin position="50"/>
        <end position="294"/>
    </location>
</feature>
<dbReference type="InterPro" id="IPR051044">
    <property type="entry name" value="MAG_DAG_Lipase"/>
</dbReference>
<protein>
    <recommendedName>
        <fullName evidence="1">Serine aminopeptidase S33 domain-containing protein</fullName>
    </recommendedName>
</protein>
<dbReference type="Gene3D" id="3.40.50.1820">
    <property type="entry name" value="alpha/beta hydrolase"/>
    <property type="match status" value="1"/>
</dbReference>
<dbReference type="InterPro" id="IPR022742">
    <property type="entry name" value="Hydrolase_4"/>
</dbReference>
<dbReference type="PANTHER" id="PTHR11614">
    <property type="entry name" value="PHOSPHOLIPASE-RELATED"/>
    <property type="match status" value="1"/>
</dbReference>
<dbReference type="OMA" id="NDVSWTF"/>